<organism evidence="2 3">
    <name type="scientific">Agathobaculum butyriciproducens</name>
    <dbReference type="NCBI Taxonomy" id="1628085"/>
    <lineage>
        <taxon>Bacteria</taxon>
        <taxon>Bacillati</taxon>
        <taxon>Bacillota</taxon>
        <taxon>Clostridia</taxon>
        <taxon>Eubacteriales</taxon>
        <taxon>Butyricicoccaceae</taxon>
        <taxon>Agathobaculum</taxon>
    </lineage>
</organism>
<dbReference type="GeneID" id="98660327"/>
<feature type="transmembrane region" description="Helical" evidence="1">
    <location>
        <begin position="38"/>
        <end position="58"/>
    </location>
</feature>
<evidence type="ECO:0000256" key="1">
    <source>
        <dbReference type="SAM" id="Phobius"/>
    </source>
</evidence>
<feature type="transmembrane region" description="Helical" evidence="1">
    <location>
        <begin position="365"/>
        <end position="387"/>
    </location>
</feature>
<name>A0AAW4VWZ5_9FIRM</name>
<feature type="transmembrane region" description="Helical" evidence="1">
    <location>
        <begin position="12"/>
        <end position="32"/>
    </location>
</feature>
<dbReference type="InterPro" id="IPR011435">
    <property type="entry name" value="UmpAB"/>
</dbReference>
<dbReference type="RefSeq" id="WP_227601001.1">
    <property type="nucleotide sequence ID" value="NZ_JAJEPX010000035.1"/>
</dbReference>
<feature type="transmembrane region" description="Helical" evidence="1">
    <location>
        <begin position="393"/>
        <end position="413"/>
    </location>
</feature>
<keyword evidence="1" id="KW-1133">Transmembrane helix</keyword>
<keyword evidence="1" id="KW-0472">Membrane</keyword>
<sequence length="507" mass="53712">MNKILKEKISESVSSVLPITIIVLLLSVTITPMPVGTMVLFLTGAALLIVGMALFSLGTDVSMTPMGEGIGAQLPRTKNLFIVILITLIIGVLITIAEPDLQVLAGQVPSIPNNVLIWTVAVGVGLFFVLAMLRTLFKIRLSLLLIVFYAVVFILSAFVPNEFVSVAFDSGGVTTGPVTVPFIMALGVGLASIRGDSGAQEDSFGLVALCSIGPVLAVLLLGIFYPTNGAGYTAVTVPDVEDTRQAAHTFVVELPAYIHEVLSALVPIILFCAVFQLIFRRFHAMQLRKIGVGFVYTFTGLSLFLTGVNVGFMPVGHYLGQQLALSGHAWVLAPLGMLIGYFLVTAEPAVHVLNRQVESITNGGISQRAMMLSLSIGVACSVGMAMLRVLTGISIYYILIPGYLAALTLTFFVPKIFTGIAFDSGGVASGPMTTTFLLPFAMGACEALGGNVMTDAFGIVAMVAMTPLLTIQVLGLIYKKKQNSEDVSDVSAEDEDSIIVLEGAEHE</sequence>
<feature type="transmembrane region" description="Helical" evidence="1">
    <location>
        <begin position="425"/>
        <end position="444"/>
    </location>
</feature>
<comment type="caution">
    <text evidence="2">The sequence shown here is derived from an EMBL/GenBank/DDBJ whole genome shotgun (WGS) entry which is preliminary data.</text>
</comment>
<feature type="transmembrane region" description="Helical" evidence="1">
    <location>
        <begin position="116"/>
        <end position="134"/>
    </location>
</feature>
<feature type="transmembrane region" description="Helical" evidence="1">
    <location>
        <begin position="79"/>
        <end position="96"/>
    </location>
</feature>
<protein>
    <submittedName>
        <fullName evidence="2">DUF1538 domain-containing protein</fullName>
    </submittedName>
</protein>
<gene>
    <name evidence="2" type="ORF">LKD22_10055</name>
</gene>
<evidence type="ECO:0000313" key="2">
    <source>
        <dbReference type="EMBL" id="MCC2177462.1"/>
    </source>
</evidence>
<keyword evidence="3" id="KW-1185">Reference proteome</keyword>
<dbReference type="Pfam" id="PF07556">
    <property type="entry name" value="DUF1538"/>
    <property type="match status" value="2"/>
</dbReference>
<proteinExistence type="predicted"/>
<feature type="transmembrane region" description="Helical" evidence="1">
    <location>
        <begin position="324"/>
        <end position="344"/>
    </location>
</feature>
<dbReference type="AlphaFoldDB" id="A0AAW4VWZ5"/>
<feature type="transmembrane region" description="Helical" evidence="1">
    <location>
        <begin position="171"/>
        <end position="192"/>
    </location>
</feature>
<reference evidence="2 3" key="1">
    <citation type="submission" date="2021-10" db="EMBL/GenBank/DDBJ databases">
        <title>Anaerobic single-cell dispensing facilitates the cultivation of human gut bacteria.</title>
        <authorList>
            <person name="Afrizal A."/>
        </authorList>
    </citation>
    <scope>NUCLEOTIDE SEQUENCE [LARGE SCALE GENOMIC DNA]</scope>
    <source>
        <strain evidence="2 3">CLA-AA-H270</strain>
    </source>
</reference>
<dbReference type="EMBL" id="JAJEPX010000035">
    <property type="protein sequence ID" value="MCC2177462.1"/>
    <property type="molecule type" value="Genomic_DNA"/>
</dbReference>
<accession>A0AAW4VWZ5</accession>
<feature type="transmembrane region" description="Helical" evidence="1">
    <location>
        <begin position="291"/>
        <end position="312"/>
    </location>
</feature>
<feature type="transmembrane region" description="Helical" evidence="1">
    <location>
        <begin position="204"/>
        <end position="225"/>
    </location>
</feature>
<evidence type="ECO:0000313" key="3">
    <source>
        <dbReference type="Proteomes" id="UP001298753"/>
    </source>
</evidence>
<dbReference type="Proteomes" id="UP001298753">
    <property type="component" value="Unassembled WGS sequence"/>
</dbReference>
<feature type="transmembrane region" description="Helical" evidence="1">
    <location>
        <begin position="261"/>
        <end position="279"/>
    </location>
</feature>
<feature type="transmembrane region" description="Helical" evidence="1">
    <location>
        <begin position="456"/>
        <end position="478"/>
    </location>
</feature>
<keyword evidence="1" id="KW-0812">Transmembrane</keyword>
<feature type="transmembrane region" description="Helical" evidence="1">
    <location>
        <begin position="141"/>
        <end position="159"/>
    </location>
</feature>